<reference evidence="1 2" key="1">
    <citation type="journal article" date="2019" name="Sci. Rep.">
        <title>Orb-weaving spider Araneus ventricosus genome elucidates the spidroin gene catalogue.</title>
        <authorList>
            <person name="Kono N."/>
            <person name="Nakamura H."/>
            <person name="Ohtoshi R."/>
            <person name="Moran D.A.P."/>
            <person name="Shinohara A."/>
            <person name="Yoshida Y."/>
            <person name="Fujiwara M."/>
            <person name="Mori M."/>
            <person name="Tomita M."/>
            <person name="Arakawa K."/>
        </authorList>
    </citation>
    <scope>NUCLEOTIDE SEQUENCE [LARGE SCALE GENOMIC DNA]</scope>
</reference>
<dbReference type="AlphaFoldDB" id="A0A4Y2SMB3"/>
<name>A0A4Y2SMB3_ARAVE</name>
<evidence type="ECO:0000313" key="1">
    <source>
        <dbReference type="EMBL" id="GBN89452.1"/>
    </source>
</evidence>
<protein>
    <submittedName>
        <fullName evidence="1">Uncharacterized protein</fullName>
    </submittedName>
</protein>
<dbReference type="Proteomes" id="UP000499080">
    <property type="component" value="Unassembled WGS sequence"/>
</dbReference>
<keyword evidence="2" id="KW-1185">Reference proteome</keyword>
<evidence type="ECO:0000313" key="2">
    <source>
        <dbReference type="Proteomes" id="UP000499080"/>
    </source>
</evidence>
<sequence>MPWLRCRRVPGSNPIPSNLRNLWGLLRAKSCAVTKRPVAGEAWKLGEGRGMPAQVSPSSSDRCELNLSESQVFLKINMKKRVQRKILNSYSSTKLKI</sequence>
<gene>
    <name evidence="1" type="ORF">AVEN_19127_1</name>
</gene>
<comment type="caution">
    <text evidence="1">The sequence shown here is derived from an EMBL/GenBank/DDBJ whole genome shotgun (WGS) entry which is preliminary data.</text>
</comment>
<accession>A0A4Y2SMB3</accession>
<proteinExistence type="predicted"/>
<organism evidence="1 2">
    <name type="scientific">Araneus ventricosus</name>
    <name type="common">Orbweaver spider</name>
    <name type="synonym">Epeira ventricosa</name>
    <dbReference type="NCBI Taxonomy" id="182803"/>
    <lineage>
        <taxon>Eukaryota</taxon>
        <taxon>Metazoa</taxon>
        <taxon>Ecdysozoa</taxon>
        <taxon>Arthropoda</taxon>
        <taxon>Chelicerata</taxon>
        <taxon>Arachnida</taxon>
        <taxon>Araneae</taxon>
        <taxon>Araneomorphae</taxon>
        <taxon>Entelegynae</taxon>
        <taxon>Araneoidea</taxon>
        <taxon>Araneidae</taxon>
        <taxon>Araneus</taxon>
    </lineage>
</organism>
<dbReference type="EMBL" id="BGPR01022790">
    <property type="protein sequence ID" value="GBN89452.1"/>
    <property type="molecule type" value="Genomic_DNA"/>
</dbReference>